<evidence type="ECO:0000256" key="5">
    <source>
        <dbReference type="SAM" id="MobiDB-lite"/>
    </source>
</evidence>
<name>A0A0H3VBX7_ADES1</name>
<proteinExistence type="predicted"/>
<keyword evidence="6" id="KW-1133">Transmembrane helix</keyword>
<comment type="subcellular location">
    <subcellularLocation>
        <location evidence="1">Virion</location>
    </subcellularLocation>
</comment>
<organism evidence="7">
    <name type="scientific">Snake adenovirus serotype 1</name>
    <name type="common">SnAdV-1</name>
    <dbReference type="NCBI Taxonomy" id="189830"/>
    <lineage>
        <taxon>Viruses</taxon>
        <taxon>Varidnaviria</taxon>
        <taxon>Bamfordvirae</taxon>
        <taxon>Preplasmiviricota</taxon>
        <taxon>Polisuviricotina</taxon>
        <taxon>Pharingeaviricetes</taxon>
        <taxon>Rowavirales</taxon>
        <taxon>Adenoviridae</taxon>
        <taxon>Barthadenovirus</taxon>
        <taxon>Barthadenovirus serpentis</taxon>
        <taxon>Snake atadenovirus A</taxon>
    </lineage>
</organism>
<accession>A0A0H3VBX7</accession>
<feature type="region of interest" description="Disordered" evidence="5">
    <location>
        <begin position="1"/>
        <end position="35"/>
    </location>
</feature>
<feature type="transmembrane region" description="Helical" evidence="6">
    <location>
        <begin position="59"/>
        <end position="81"/>
    </location>
</feature>
<keyword evidence="3" id="KW-0426">Late protein</keyword>
<keyword evidence="2" id="KW-0946">Virion</keyword>
<keyword evidence="4" id="KW-0238">DNA-binding</keyword>
<evidence type="ECO:0000256" key="4">
    <source>
        <dbReference type="ARBA" id="ARBA00023125"/>
    </source>
</evidence>
<organismHost>
    <name type="scientific">Pantherophis guttatus</name>
    <name type="common">Corn snake</name>
    <name type="synonym">Elaphe guttata</name>
    <dbReference type="NCBI Taxonomy" id="94885"/>
</organismHost>
<evidence type="ECO:0000313" key="7">
    <source>
        <dbReference type="EMBL" id="AJW67406.1"/>
    </source>
</evidence>
<dbReference type="GO" id="GO:0019013">
    <property type="term" value="C:viral nucleocapsid"/>
    <property type="evidence" value="ECO:0007669"/>
    <property type="project" value="InterPro"/>
</dbReference>
<dbReference type="Pfam" id="PF05829">
    <property type="entry name" value="Adeno_PX"/>
    <property type="match status" value="1"/>
</dbReference>
<reference evidence="7" key="1">
    <citation type="submission" date="2014-06" db="EMBL/GenBank/DDBJ databases">
        <title>PCR screening of carcasses of captive reptiles reveals a high prevalence of adenoviruses.</title>
        <authorList>
            <person name="Penzes J.J."/>
            <person name="Benko M."/>
            <person name="Doszpoly A."/>
            <person name="Harrach B."/>
        </authorList>
    </citation>
    <scope>NUCLEOTIDE SEQUENCE</scope>
    <source>
        <strain evidence="7">235</strain>
    </source>
</reference>
<dbReference type="GO" id="GO:0003677">
    <property type="term" value="F:DNA binding"/>
    <property type="evidence" value="ECO:0007669"/>
    <property type="project" value="UniProtKB-KW"/>
</dbReference>
<dbReference type="EMBL" id="KM026521">
    <property type="protein sequence ID" value="AJW67406.1"/>
    <property type="molecule type" value="Genomic_DNA"/>
</dbReference>
<evidence type="ECO:0000256" key="2">
    <source>
        <dbReference type="ARBA" id="ARBA00022844"/>
    </source>
</evidence>
<evidence type="ECO:0000256" key="6">
    <source>
        <dbReference type="SAM" id="Phobius"/>
    </source>
</evidence>
<dbReference type="KEGG" id="vg:10973884"/>
<keyword evidence="6" id="KW-0812">Transmembrane</keyword>
<feature type="compositionally biased region" description="Basic residues" evidence="5">
    <location>
        <begin position="1"/>
        <end position="20"/>
    </location>
</feature>
<dbReference type="RefSeq" id="YP_001552253.1">
    <property type="nucleotide sequence ID" value="NC_009989.1"/>
</dbReference>
<dbReference type="GeneID" id="10973884"/>
<protein>
    <submittedName>
        <fullName evidence="7">PX</fullName>
    </submittedName>
</protein>
<evidence type="ECO:0000256" key="3">
    <source>
        <dbReference type="ARBA" id="ARBA00022921"/>
    </source>
</evidence>
<sequence length="84" mass="9562">MARLRRAKRTSYRRRRRTTRTRTVVTRTARSTVRRRGGRIVYRTSKTTRVGTRRMRGGFLPLLAPILAAAIGSIPGIVIAAKQK</sequence>
<evidence type="ECO:0000256" key="1">
    <source>
        <dbReference type="ARBA" id="ARBA00004328"/>
    </source>
</evidence>
<keyword evidence="6" id="KW-0472">Membrane</keyword>
<feature type="compositionally biased region" description="Low complexity" evidence="5">
    <location>
        <begin position="21"/>
        <end position="31"/>
    </location>
</feature>
<dbReference type="InterPro" id="IPR008393">
    <property type="entry name" value="Adenovirus_late_L2_mu_core"/>
</dbReference>